<dbReference type="Pfam" id="PF01678">
    <property type="entry name" value="DAP_epimerase"/>
    <property type="match status" value="2"/>
</dbReference>
<dbReference type="Gene3D" id="3.10.310.10">
    <property type="entry name" value="Diaminopimelate Epimerase, Chain A, domain 1"/>
    <property type="match status" value="2"/>
</dbReference>
<dbReference type="dictyBase" id="DDB_G0289455"/>
<dbReference type="InterPro" id="IPR018510">
    <property type="entry name" value="DAP_epimerase_AS"/>
</dbReference>
<dbReference type="PANTHER" id="PTHR31689">
    <property type="entry name" value="DIAMINOPIMELATE EPIMERASE, CHLOROPLASTIC"/>
    <property type="match status" value="1"/>
</dbReference>
<dbReference type="AlphaFoldDB" id="Q54HH7"/>
<dbReference type="PaxDb" id="44689-DDB0188427"/>
<dbReference type="STRING" id="44689.Q54HH7"/>
<evidence type="ECO:0000313" key="2">
    <source>
        <dbReference type="Proteomes" id="UP000002195"/>
    </source>
</evidence>
<gene>
    <name evidence="1" type="ORF">DDB_G0289455</name>
</gene>
<dbReference type="GO" id="GO:0009089">
    <property type="term" value="P:lysine biosynthetic process via diaminopimelate"/>
    <property type="evidence" value="ECO:0000318"/>
    <property type="project" value="GO_Central"/>
</dbReference>
<dbReference type="InParanoid" id="Q54HH7"/>
<dbReference type="PANTHER" id="PTHR31689:SF8">
    <property type="entry name" value="DIAMINOPIMELATE EPIMERASE"/>
    <property type="match status" value="1"/>
</dbReference>
<dbReference type="NCBIfam" id="TIGR00652">
    <property type="entry name" value="DapF"/>
    <property type="match status" value="1"/>
</dbReference>
<dbReference type="PROSITE" id="PS01326">
    <property type="entry name" value="DAP_EPIMERASE"/>
    <property type="match status" value="1"/>
</dbReference>
<dbReference type="RefSeq" id="XP_636208.1">
    <property type="nucleotide sequence ID" value="XM_631116.1"/>
</dbReference>
<name>Q54HH7_DICDI</name>
<protein>
    <submittedName>
        <fullName evidence="1">Uncharacterized protein</fullName>
    </submittedName>
</protein>
<dbReference type="OMA" id="GIRCFAR"/>
<dbReference type="GeneID" id="8627146"/>
<dbReference type="PhylomeDB" id="Q54HH7"/>
<dbReference type="eggNOG" id="ENOG502QQKJ">
    <property type="taxonomic scope" value="Eukaryota"/>
</dbReference>
<keyword evidence="2" id="KW-1185">Reference proteome</keyword>
<dbReference type="GO" id="GO:0005829">
    <property type="term" value="C:cytosol"/>
    <property type="evidence" value="ECO:0000318"/>
    <property type="project" value="GO_Central"/>
</dbReference>
<dbReference type="UniPathway" id="UPA00034">
    <property type="reaction ID" value="UER00025"/>
</dbReference>
<evidence type="ECO:0000313" key="1">
    <source>
        <dbReference type="EMBL" id="EAL62707.1"/>
    </source>
</evidence>
<dbReference type="SMR" id="Q54HH7"/>
<dbReference type="Proteomes" id="UP000002195">
    <property type="component" value="Unassembled WGS sequence"/>
</dbReference>
<sequence>MIETEITKPKYEIPFSKMHGAGNDFIVFENNKVKRLDGSENEITLKELKEITLKLSHRKLGVGFDQAIIINNNPKVLKSAHYEMIVINSDGEQASMCGNGVRCFSKYIIDNCIESKSLNGTPKLVDGGDIEQKIETLAGLVITYPKITHHLNQYNLMMIKVNMNNALVLKTNQYKDDEFENVLNKKTTNEKAYIYTIKDLSLPQCDQLECVLVSMGNPHCVIFLERNIELGNLSSTGVDSASDLSMMKIDEIATKLQKLPLFKDGCNVEFVSTNNSKLTNRVISRVFERGAGETLACGTGACGVAVASILMSYCTQDKEVTVSMPGGDLLIQWSSETGEVFKTGPACTVFNSNIKL</sequence>
<reference evidence="1 2" key="1">
    <citation type="journal article" date="2005" name="Nature">
        <title>The genome of the social amoeba Dictyostelium discoideum.</title>
        <authorList>
            <consortium name="The Dictyostelium discoideum Sequencing Consortium"/>
            <person name="Eichinger L."/>
            <person name="Pachebat J.A."/>
            <person name="Glockner G."/>
            <person name="Rajandream M.A."/>
            <person name="Sucgang R."/>
            <person name="Berriman M."/>
            <person name="Song J."/>
            <person name="Olsen R."/>
            <person name="Szafranski K."/>
            <person name="Xu Q."/>
            <person name="Tunggal B."/>
            <person name="Kummerfeld S."/>
            <person name="Madera M."/>
            <person name="Konfortov B.A."/>
            <person name="Rivero F."/>
            <person name="Bankier A.T."/>
            <person name="Lehmann R."/>
            <person name="Hamlin N."/>
            <person name="Davies R."/>
            <person name="Gaudet P."/>
            <person name="Fey P."/>
            <person name="Pilcher K."/>
            <person name="Chen G."/>
            <person name="Saunders D."/>
            <person name="Sodergren E."/>
            <person name="Davis P."/>
            <person name="Kerhornou A."/>
            <person name="Nie X."/>
            <person name="Hall N."/>
            <person name="Anjard C."/>
            <person name="Hemphill L."/>
            <person name="Bason N."/>
            <person name="Farbrother P."/>
            <person name="Desany B."/>
            <person name="Just E."/>
            <person name="Morio T."/>
            <person name="Rost R."/>
            <person name="Churcher C."/>
            <person name="Cooper J."/>
            <person name="Haydock S."/>
            <person name="van Driessche N."/>
            <person name="Cronin A."/>
            <person name="Goodhead I."/>
            <person name="Muzny D."/>
            <person name="Mourier T."/>
            <person name="Pain A."/>
            <person name="Lu M."/>
            <person name="Harper D."/>
            <person name="Lindsay R."/>
            <person name="Hauser H."/>
            <person name="James K."/>
            <person name="Quiles M."/>
            <person name="Madan Babu M."/>
            <person name="Saito T."/>
            <person name="Buchrieser C."/>
            <person name="Wardroper A."/>
            <person name="Felder M."/>
            <person name="Thangavelu M."/>
            <person name="Johnson D."/>
            <person name="Knights A."/>
            <person name="Loulseged H."/>
            <person name="Mungall K."/>
            <person name="Oliver K."/>
            <person name="Price C."/>
            <person name="Quail M.A."/>
            <person name="Urushihara H."/>
            <person name="Hernandez J."/>
            <person name="Rabbinowitsch E."/>
            <person name="Steffen D."/>
            <person name="Sanders M."/>
            <person name="Ma J."/>
            <person name="Kohara Y."/>
            <person name="Sharp S."/>
            <person name="Simmonds M."/>
            <person name="Spiegler S."/>
            <person name="Tivey A."/>
            <person name="Sugano S."/>
            <person name="White B."/>
            <person name="Walker D."/>
            <person name="Woodward J."/>
            <person name="Winckler T."/>
            <person name="Tanaka Y."/>
            <person name="Shaulsky G."/>
            <person name="Schleicher M."/>
            <person name="Weinstock G."/>
            <person name="Rosenthal A."/>
            <person name="Cox E.C."/>
            <person name="Chisholm R.L."/>
            <person name="Gibbs R."/>
            <person name="Loomis W.F."/>
            <person name="Platzer M."/>
            <person name="Kay R.R."/>
            <person name="Williams J."/>
            <person name="Dear P.H."/>
            <person name="Noegel A.A."/>
            <person name="Barrell B."/>
            <person name="Kuspa A."/>
        </authorList>
    </citation>
    <scope>NUCLEOTIDE SEQUENCE [LARGE SCALE GENOMIC DNA]</scope>
    <source>
        <strain evidence="1 2">AX4</strain>
    </source>
</reference>
<dbReference type="EMBL" id="AAFI02000141">
    <property type="protein sequence ID" value="EAL62707.1"/>
    <property type="molecule type" value="Genomic_DNA"/>
</dbReference>
<dbReference type="FunFam" id="3.10.310.10:FF:000037">
    <property type="entry name" value="Uncharacterized protein"/>
    <property type="match status" value="1"/>
</dbReference>
<dbReference type="VEuPathDB" id="AmoebaDB:DDB_G0289455"/>
<dbReference type="GO" id="GO:0008837">
    <property type="term" value="F:diaminopimelate epimerase activity"/>
    <property type="evidence" value="ECO:0000318"/>
    <property type="project" value="GO_Central"/>
</dbReference>
<dbReference type="HOGENOM" id="CLU_053306_3_0_1"/>
<proteinExistence type="inferred from homology"/>
<dbReference type="SUPFAM" id="SSF54506">
    <property type="entry name" value="Diaminopimelate epimerase-like"/>
    <property type="match status" value="2"/>
</dbReference>
<dbReference type="FunCoup" id="Q54HH7">
    <property type="interactions" value="136"/>
</dbReference>
<dbReference type="KEGG" id="ddi:DDB_G0289455"/>
<organism evidence="1 2">
    <name type="scientific">Dictyostelium discoideum</name>
    <name type="common">Social amoeba</name>
    <dbReference type="NCBI Taxonomy" id="44689"/>
    <lineage>
        <taxon>Eukaryota</taxon>
        <taxon>Amoebozoa</taxon>
        <taxon>Evosea</taxon>
        <taxon>Eumycetozoa</taxon>
        <taxon>Dictyostelia</taxon>
        <taxon>Dictyosteliales</taxon>
        <taxon>Dictyosteliaceae</taxon>
        <taxon>Dictyostelium</taxon>
    </lineage>
</organism>
<dbReference type="InterPro" id="IPR001653">
    <property type="entry name" value="DAP_epimerase_DapF"/>
</dbReference>
<dbReference type="HAMAP" id="MF_00197">
    <property type="entry name" value="DAP_epimerase"/>
    <property type="match status" value="1"/>
</dbReference>
<accession>Q54HH7</accession>
<comment type="caution">
    <text evidence="1">The sequence shown here is derived from an EMBL/GenBank/DDBJ whole genome shotgun (WGS) entry which is preliminary data.</text>
</comment>